<reference evidence="9 10" key="1">
    <citation type="submission" date="2016-04" db="EMBL/GenBank/DDBJ databases">
        <title>A degradative enzymes factory behind the ericoid mycorrhizal symbiosis.</title>
        <authorList>
            <consortium name="DOE Joint Genome Institute"/>
            <person name="Martino E."/>
            <person name="Morin E."/>
            <person name="Grelet G."/>
            <person name="Kuo A."/>
            <person name="Kohler A."/>
            <person name="Daghino S."/>
            <person name="Barry K."/>
            <person name="Choi C."/>
            <person name="Cichocki N."/>
            <person name="Clum A."/>
            <person name="Copeland A."/>
            <person name="Hainaut M."/>
            <person name="Haridas S."/>
            <person name="Labutti K."/>
            <person name="Lindquist E."/>
            <person name="Lipzen A."/>
            <person name="Khouja H.-R."/>
            <person name="Murat C."/>
            <person name="Ohm R."/>
            <person name="Olson A."/>
            <person name="Spatafora J."/>
            <person name="Veneault-Fourrey C."/>
            <person name="Henrissat B."/>
            <person name="Grigoriev I."/>
            <person name="Martin F."/>
            <person name="Perotto S."/>
        </authorList>
    </citation>
    <scope>NUCLEOTIDE SEQUENCE [LARGE SCALE GENOMIC DNA]</scope>
    <source>
        <strain evidence="9 10">F</strain>
    </source>
</reference>
<keyword evidence="2" id="KW-0813">Transport</keyword>
<dbReference type="Gene3D" id="6.10.280.80">
    <property type="entry name" value="NCX, peripheral helical region"/>
    <property type="match status" value="1"/>
</dbReference>
<evidence type="ECO:0000256" key="6">
    <source>
        <dbReference type="ARBA" id="ARBA00023136"/>
    </source>
</evidence>
<dbReference type="AlphaFoldDB" id="A0A2J6RLV3"/>
<dbReference type="EMBL" id="KZ613946">
    <property type="protein sequence ID" value="PMD39505.1"/>
    <property type="molecule type" value="Genomic_DNA"/>
</dbReference>
<evidence type="ECO:0000256" key="1">
    <source>
        <dbReference type="ARBA" id="ARBA00004127"/>
    </source>
</evidence>
<dbReference type="GO" id="GO:0000329">
    <property type="term" value="C:fungal-type vacuole membrane"/>
    <property type="evidence" value="ECO:0007669"/>
    <property type="project" value="TreeGrafter"/>
</dbReference>
<proteinExistence type="predicted"/>
<feature type="transmembrane region" description="Helical" evidence="7">
    <location>
        <begin position="91"/>
        <end position="112"/>
    </location>
</feature>
<feature type="transmembrane region" description="Helical" evidence="7">
    <location>
        <begin position="156"/>
        <end position="176"/>
    </location>
</feature>
<dbReference type="Proteomes" id="UP000235786">
    <property type="component" value="Unassembled WGS sequence"/>
</dbReference>
<feature type="transmembrane region" description="Helical" evidence="7">
    <location>
        <begin position="57"/>
        <end position="79"/>
    </location>
</feature>
<protein>
    <recommendedName>
        <fullName evidence="8">Sodium/calcium exchanger membrane region domain-containing protein</fullName>
    </recommendedName>
</protein>
<feature type="transmembrane region" description="Helical" evidence="7">
    <location>
        <begin position="197"/>
        <end position="217"/>
    </location>
</feature>
<evidence type="ECO:0000256" key="7">
    <source>
        <dbReference type="SAM" id="Phobius"/>
    </source>
</evidence>
<keyword evidence="5" id="KW-0406">Ion transport</keyword>
<comment type="subcellular location">
    <subcellularLocation>
        <location evidence="1">Endomembrane system</location>
        <topology evidence="1">Multi-pass membrane protein</topology>
    </subcellularLocation>
</comment>
<feature type="transmembrane region" description="Helical" evidence="7">
    <location>
        <begin position="20"/>
        <end position="45"/>
    </location>
</feature>
<feature type="domain" description="Sodium/calcium exchanger membrane region" evidence="8">
    <location>
        <begin position="25"/>
        <end position="176"/>
    </location>
</feature>
<dbReference type="GO" id="GO:0012505">
    <property type="term" value="C:endomembrane system"/>
    <property type="evidence" value="ECO:0007669"/>
    <property type="project" value="UniProtKB-SubCell"/>
</dbReference>
<dbReference type="GO" id="GO:0006874">
    <property type="term" value="P:intracellular calcium ion homeostasis"/>
    <property type="evidence" value="ECO:0007669"/>
    <property type="project" value="TreeGrafter"/>
</dbReference>
<organism evidence="9 10">
    <name type="scientific">Hyaloscypha variabilis (strain UAMH 11265 / GT02V1 / F)</name>
    <name type="common">Meliniomyces variabilis</name>
    <dbReference type="NCBI Taxonomy" id="1149755"/>
    <lineage>
        <taxon>Eukaryota</taxon>
        <taxon>Fungi</taxon>
        <taxon>Dikarya</taxon>
        <taxon>Ascomycota</taxon>
        <taxon>Pezizomycotina</taxon>
        <taxon>Leotiomycetes</taxon>
        <taxon>Helotiales</taxon>
        <taxon>Hyaloscyphaceae</taxon>
        <taxon>Hyaloscypha</taxon>
        <taxon>Hyaloscypha variabilis</taxon>
    </lineage>
</organism>
<keyword evidence="4 7" id="KW-1133">Transmembrane helix</keyword>
<feature type="transmembrane region" description="Helical" evidence="7">
    <location>
        <begin position="269"/>
        <end position="290"/>
    </location>
</feature>
<keyword evidence="3 7" id="KW-0812">Transmembrane</keyword>
<accession>A0A2J6RLV3</accession>
<evidence type="ECO:0000256" key="3">
    <source>
        <dbReference type="ARBA" id="ARBA00022692"/>
    </source>
</evidence>
<feature type="non-terminal residue" evidence="9">
    <location>
        <position position="325"/>
    </location>
</feature>
<feature type="non-terminal residue" evidence="9">
    <location>
        <position position="1"/>
    </location>
</feature>
<gene>
    <name evidence="9" type="ORF">L207DRAFT_391742</name>
</gene>
<keyword evidence="10" id="KW-1185">Reference proteome</keyword>
<dbReference type="GO" id="GO:0015369">
    <property type="term" value="F:calcium:proton antiporter activity"/>
    <property type="evidence" value="ECO:0007669"/>
    <property type="project" value="TreeGrafter"/>
</dbReference>
<feature type="domain" description="Sodium/calcium exchanger membrane region" evidence="8">
    <location>
        <begin position="204"/>
        <end position="313"/>
    </location>
</feature>
<keyword evidence="6 7" id="KW-0472">Membrane</keyword>
<dbReference type="OrthoDB" id="1699231at2759"/>
<feature type="transmembrane region" description="Helical" evidence="7">
    <location>
        <begin position="302"/>
        <end position="321"/>
    </location>
</feature>
<dbReference type="InterPro" id="IPR004837">
    <property type="entry name" value="NaCa_Exmemb"/>
</dbReference>
<evidence type="ECO:0000256" key="5">
    <source>
        <dbReference type="ARBA" id="ARBA00023065"/>
    </source>
</evidence>
<name>A0A2J6RLV3_HYAVF</name>
<evidence type="ECO:0000256" key="2">
    <source>
        <dbReference type="ARBA" id="ARBA00022448"/>
    </source>
</evidence>
<dbReference type="InterPro" id="IPR004713">
    <property type="entry name" value="CaH_exchang"/>
</dbReference>
<evidence type="ECO:0000313" key="10">
    <source>
        <dbReference type="Proteomes" id="UP000235786"/>
    </source>
</evidence>
<dbReference type="Pfam" id="PF01699">
    <property type="entry name" value="Na_Ca_ex"/>
    <property type="match status" value="2"/>
</dbReference>
<sequence>LSSWLNVLLLFVPAGFIVAYLHVNLVVIFLVNFIAIIPLSGLLGLGMDQLMLQIGDGLIILVWITFCNIVQVITSIFLLKSNQLVVLETSLIGSTIILTLFNMGGAFIWGGWKRRRQHFNQELARTMSSMLSISVFGLLIPTAFDKFSVTPESSLAGSSRGTSVILITVYLFYAMYEYTTKGDLGMEKEAPVPKFEAKLSITTSIIVLIIGTTILAFNTQFMTDSISGIAQEDMGQAFIGMVLIPVLSNDITALQNAAQGKMNSAIQCALGRSLQITLLVIPGIVFLAWIMQRDWTLSFDGFYMAILFGSTLVVQAGIGNGNSNW</sequence>
<evidence type="ECO:0000259" key="8">
    <source>
        <dbReference type="Pfam" id="PF01699"/>
    </source>
</evidence>
<feature type="transmembrane region" description="Helical" evidence="7">
    <location>
        <begin position="124"/>
        <end position="144"/>
    </location>
</feature>
<dbReference type="PANTHER" id="PTHR31503">
    <property type="entry name" value="VACUOLAR CALCIUM ION TRANSPORTER"/>
    <property type="match status" value="1"/>
</dbReference>
<evidence type="ECO:0000256" key="4">
    <source>
        <dbReference type="ARBA" id="ARBA00022989"/>
    </source>
</evidence>
<evidence type="ECO:0000313" key="9">
    <source>
        <dbReference type="EMBL" id="PMD39505.1"/>
    </source>
</evidence>
<dbReference type="PANTHER" id="PTHR31503:SF20">
    <property type="entry name" value="CA(2+)_H(+) EXCHANGER, PUTATIVE (EUROFUNG)-RELATED"/>
    <property type="match status" value="1"/>
</dbReference>